<accession>A0A398B054</accession>
<evidence type="ECO:0000256" key="1">
    <source>
        <dbReference type="SAM" id="Phobius"/>
    </source>
</evidence>
<gene>
    <name evidence="2" type="ORF">D1953_20975</name>
</gene>
<organism evidence="2 3">
    <name type="scientific">Peribacillus asahii</name>
    <dbReference type="NCBI Taxonomy" id="228899"/>
    <lineage>
        <taxon>Bacteria</taxon>
        <taxon>Bacillati</taxon>
        <taxon>Bacillota</taxon>
        <taxon>Bacilli</taxon>
        <taxon>Bacillales</taxon>
        <taxon>Bacillaceae</taxon>
        <taxon>Peribacillus</taxon>
    </lineage>
</organism>
<keyword evidence="3" id="KW-1185">Reference proteome</keyword>
<reference evidence="2 3" key="1">
    <citation type="submission" date="2018-08" db="EMBL/GenBank/DDBJ databases">
        <title>Bacillus jemisoniae sp. nov., Bacillus chryseoplanitiae sp. nov., Bacillus resnikiae sp. nov., and Bacillus frankliniae sp. nov., isolated from Viking spacecraft and associated surfaces.</title>
        <authorList>
            <person name="Seuylemezian A."/>
            <person name="Vaishampayan P."/>
        </authorList>
    </citation>
    <scope>NUCLEOTIDE SEQUENCE [LARGE SCALE GENOMIC DNA]</scope>
    <source>
        <strain evidence="2 3">MA001</strain>
    </source>
</reference>
<dbReference type="RefSeq" id="WP_119119083.1">
    <property type="nucleotide sequence ID" value="NZ_QWVS01000084.1"/>
</dbReference>
<comment type="caution">
    <text evidence="2">The sequence shown here is derived from an EMBL/GenBank/DDBJ whole genome shotgun (WGS) entry which is preliminary data.</text>
</comment>
<name>A0A398B054_9BACI</name>
<feature type="transmembrane region" description="Helical" evidence="1">
    <location>
        <begin position="33"/>
        <end position="54"/>
    </location>
</feature>
<evidence type="ECO:0000313" key="3">
    <source>
        <dbReference type="Proteomes" id="UP000266016"/>
    </source>
</evidence>
<dbReference type="Proteomes" id="UP000266016">
    <property type="component" value="Unassembled WGS sequence"/>
</dbReference>
<protein>
    <submittedName>
        <fullName evidence="2">Uncharacterized protein</fullName>
    </submittedName>
</protein>
<proteinExistence type="predicted"/>
<dbReference type="AlphaFoldDB" id="A0A398B054"/>
<keyword evidence="1" id="KW-0812">Transmembrane</keyword>
<feature type="transmembrane region" description="Helical" evidence="1">
    <location>
        <begin position="7"/>
        <end position="27"/>
    </location>
</feature>
<sequence>MRHVTAAIYISFGFLFYFLQGFDGFIGPDFMEWIIFLFIFVGVMYLFIDLRNFIKKKVQ</sequence>
<keyword evidence="1" id="KW-0472">Membrane</keyword>
<dbReference type="EMBL" id="QWVS01000084">
    <property type="protein sequence ID" value="RID81380.1"/>
    <property type="molecule type" value="Genomic_DNA"/>
</dbReference>
<evidence type="ECO:0000313" key="2">
    <source>
        <dbReference type="EMBL" id="RID81380.1"/>
    </source>
</evidence>
<keyword evidence="1" id="KW-1133">Transmembrane helix</keyword>